<evidence type="ECO:0000313" key="4">
    <source>
        <dbReference type="EMBL" id="MDO3636848.1"/>
    </source>
</evidence>
<keyword evidence="2 4" id="KW-0808">Transferase</keyword>
<dbReference type="Pfam" id="PF13692">
    <property type="entry name" value="Glyco_trans_1_4"/>
    <property type="match status" value="1"/>
</dbReference>
<dbReference type="PANTHER" id="PTHR12526:SF510">
    <property type="entry name" value="D-INOSITOL 3-PHOSPHATE GLYCOSYLTRANSFERASE"/>
    <property type="match status" value="1"/>
</dbReference>
<dbReference type="CDD" id="cd03801">
    <property type="entry name" value="GT4_PimA-like"/>
    <property type="match status" value="1"/>
</dbReference>
<dbReference type="Proteomes" id="UP001168823">
    <property type="component" value="Unassembled WGS sequence"/>
</dbReference>
<dbReference type="EMBL" id="JAUMSQ010000089">
    <property type="protein sequence ID" value="MDO3636848.1"/>
    <property type="molecule type" value="Genomic_DNA"/>
</dbReference>
<evidence type="ECO:0000256" key="2">
    <source>
        <dbReference type="ARBA" id="ARBA00022679"/>
    </source>
</evidence>
<dbReference type="Pfam" id="PF13579">
    <property type="entry name" value="Glyco_trans_4_4"/>
    <property type="match status" value="1"/>
</dbReference>
<feature type="domain" description="Glycosyltransferase subfamily 4-like N-terminal" evidence="3">
    <location>
        <begin position="54"/>
        <end position="159"/>
    </location>
</feature>
<evidence type="ECO:0000313" key="5">
    <source>
        <dbReference type="Proteomes" id="UP001168823"/>
    </source>
</evidence>
<comment type="caution">
    <text evidence="4">The sequence shown here is derived from an EMBL/GenBank/DDBJ whole genome shotgun (WGS) entry which is preliminary data.</text>
</comment>
<evidence type="ECO:0000256" key="1">
    <source>
        <dbReference type="ARBA" id="ARBA00022676"/>
    </source>
</evidence>
<dbReference type="Gene3D" id="3.40.50.2000">
    <property type="entry name" value="Glycogen Phosphorylase B"/>
    <property type="match status" value="2"/>
</dbReference>
<sequence length="350" mass="38324">MPGERRAVWAGTAAPGGIATYMRVMQRTPLWEDWNVTLVITHQEGPPFTKIAVFAWALVQFGYTLVRRRPEVVHLHAASDTSLLRKGILLVIGRLARVPVILHIHGSNFFDYYNESPPRRQRLIRAMLQRSAAVVALGDTWLQRLRSVAPSARVEAIPNAVLPQRWITGPAPGEPVHVVFLGRIGDRKGTLRLLDAWQQVSHLGCRLTIAGDGDVDGARERVRALGVEDTVTVRGWLDEQQAGELLDAAHVFVLPSRNEGQPMAVLEAMSRGLCVIAGDVGGIPDMIGGGCGLLVDPDDIHGIAEALRVAVTDPVARVTYGAAAYARVGEQFDVRAVARRLDTLYREVCR</sequence>
<protein>
    <submittedName>
        <fullName evidence="4">Glycosyltransferase family 4 protein</fullName>
        <ecNumber evidence="4">2.4.-.-</ecNumber>
    </submittedName>
</protein>
<organism evidence="4 5">
    <name type="scientific">Mycolicibacterium arseniciresistens</name>
    <dbReference type="NCBI Taxonomy" id="3062257"/>
    <lineage>
        <taxon>Bacteria</taxon>
        <taxon>Bacillati</taxon>
        <taxon>Actinomycetota</taxon>
        <taxon>Actinomycetes</taxon>
        <taxon>Mycobacteriales</taxon>
        <taxon>Mycobacteriaceae</taxon>
        <taxon>Mycolicibacterium</taxon>
    </lineage>
</organism>
<reference evidence="4" key="1">
    <citation type="submission" date="2023-07" db="EMBL/GenBank/DDBJ databases">
        <title>Mycolicibacterium sp. nov., a novel bacterial species.</title>
        <authorList>
            <person name="Cao Y."/>
        </authorList>
    </citation>
    <scope>NUCLEOTIDE SEQUENCE</scope>
    <source>
        <strain evidence="4">KC 300</strain>
    </source>
</reference>
<dbReference type="GO" id="GO:0016757">
    <property type="term" value="F:glycosyltransferase activity"/>
    <property type="evidence" value="ECO:0007669"/>
    <property type="project" value="UniProtKB-KW"/>
</dbReference>
<name>A0ABT8UGE4_9MYCO</name>
<accession>A0ABT8UGE4</accession>
<gene>
    <name evidence="4" type="ORF">Q2100_13930</name>
</gene>
<dbReference type="EC" id="2.4.-.-" evidence="4"/>
<keyword evidence="1 4" id="KW-0328">Glycosyltransferase</keyword>
<evidence type="ECO:0000259" key="3">
    <source>
        <dbReference type="Pfam" id="PF13579"/>
    </source>
</evidence>
<dbReference type="PANTHER" id="PTHR12526">
    <property type="entry name" value="GLYCOSYLTRANSFERASE"/>
    <property type="match status" value="1"/>
</dbReference>
<dbReference type="InterPro" id="IPR028098">
    <property type="entry name" value="Glyco_trans_4-like_N"/>
</dbReference>
<proteinExistence type="predicted"/>
<dbReference type="RefSeq" id="WP_264015975.1">
    <property type="nucleotide sequence ID" value="NZ_JAUMSQ010000089.1"/>
</dbReference>
<dbReference type="SUPFAM" id="SSF53756">
    <property type="entry name" value="UDP-Glycosyltransferase/glycogen phosphorylase"/>
    <property type="match status" value="1"/>
</dbReference>
<keyword evidence="5" id="KW-1185">Reference proteome</keyword>